<dbReference type="OrthoDB" id="6916651at2"/>
<organism evidence="1 2">
    <name type="scientific">Acinetobacter calcoaceticus</name>
    <dbReference type="NCBI Taxonomy" id="471"/>
    <lineage>
        <taxon>Bacteria</taxon>
        <taxon>Pseudomonadati</taxon>
        <taxon>Pseudomonadota</taxon>
        <taxon>Gammaproteobacteria</taxon>
        <taxon>Moraxellales</taxon>
        <taxon>Moraxellaceae</taxon>
        <taxon>Acinetobacter</taxon>
        <taxon>Acinetobacter calcoaceticus/baumannii complex</taxon>
    </lineage>
</organism>
<reference evidence="1 2" key="1">
    <citation type="submission" date="2018-08" db="EMBL/GenBank/DDBJ databases">
        <authorList>
            <person name="Gonzaga-Molto A."/>
        </authorList>
    </citation>
    <scope>NUCLEOTIDE SEQUENCE [LARGE SCALE GENOMIC DNA]</scope>
    <source>
        <strain evidence="1">Acinetobacter calcoaceticus str. 2117</strain>
    </source>
</reference>
<name>A0A446ZF59_ACICA</name>
<dbReference type="RefSeq" id="WP_133971384.1">
    <property type="nucleotide sequence ID" value="NZ_LS999521.1"/>
</dbReference>
<dbReference type="SUPFAM" id="SSF48613">
    <property type="entry name" value="Heme oxygenase-like"/>
    <property type="match status" value="1"/>
</dbReference>
<gene>
    <name evidence="1" type="ORF">AC2117_00235</name>
</gene>
<protein>
    <submittedName>
        <fullName evidence="1">Uncharacterized protein</fullName>
    </submittedName>
</protein>
<sequence length="226" mass="26108">MFFSQESLKKLESAVDHAMHSEFKKDEIMHKFHNEDWFDEKYYKRHILECVIRIHMNNELDANAVRVAAINNISAAKQLSYYLYDEFGHDEMFGQDLTKYGYSSDQIISKNAFPETWKLMGYLNFCVEKFGALPAVVWDWFLEYYGDKFNNFITQKAGVHMGNLAVSGAASHVAFDEAEDHSGMMTDMLSSVIKTQEDFDLAIKHINSFVPMVGEYFQAVRAETLS</sequence>
<dbReference type="EMBL" id="LS999521">
    <property type="protein sequence ID" value="VAX43105.1"/>
    <property type="molecule type" value="Genomic_DNA"/>
</dbReference>
<evidence type="ECO:0000313" key="2">
    <source>
        <dbReference type="Proteomes" id="UP000294355"/>
    </source>
</evidence>
<dbReference type="Gene3D" id="1.20.910.10">
    <property type="entry name" value="Heme oxygenase-like"/>
    <property type="match status" value="1"/>
</dbReference>
<dbReference type="InterPro" id="IPR016084">
    <property type="entry name" value="Haem_Oase-like_multi-hlx"/>
</dbReference>
<dbReference type="Proteomes" id="UP000294355">
    <property type="component" value="Chromosome"/>
</dbReference>
<dbReference type="AlphaFoldDB" id="A0A446ZF59"/>
<proteinExistence type="predicted"/>
<evidence type="ECO:0000313" key="1">
    <source>
        <dbReference type="EMBL" id="VAX43105.1"/>
    </source>
</evidence>
<accession>A0A446ZF59</accession>